<dbReference type="Gene3D" id="3.40.50.1820">
    <property type="entry name" value="alpha/beta hydrolase"/>
    <property type="match status" value="2"/>
</dbReference>
<evidence type="ECO:0000256" key="3">
    <source>
        <dbReference type="ARBA" id="ARBA00022729"/>
    </source>
</evidence>
<protein>
    <submittedName>
        <fullName evidence="9">Serine protease K12H4.7</fullName>
    </submittedName>
</protein>
<dbReference type="WBParaSite" id="MBELARI_LOCUS16375.1">
    <property type="protein sequence ID" value="MBELARI_LOCUS16375.1"/>
    <property type="gene ID" value="MBELARI_LOCUS16375"/>
</dbReference>
<dbReference type="GO" id="GO:0070008">
    <property type="term" value="F:serine-type exopeptidase activity"/>
    <property type="evidence" value="ECO:0007669"/>
    <property type="project" value="InterPro"/>
</dbReference>
<evidence type="ECO:0000256" key="6">
    <source>
        <dbReference type="SAM" id="MobiDB-lite"/>
    </source>
</evidence>
<keyword evidence="4" id="KW-0378">Hydrolase</keyword>
<feature type="region of interest" description="Disordered" evidence="6">
    <location>
        <begin position="1060"/>
        <end position="1119"/>
    </location>
</feature>
<dbReference type="Gene3D" id="1.20.120.980">
    <property type="entry name" value="Serine carboxypeptidase S28, SKS domain"/>
    <property type="match status" value="2"/>
</dbReference>
<evidence type="ECO:0000313" key="9">
    <source>
        <dbReference type="WBParaSite" id="MBELARI_LOCUS16375.1"/>
    </source>
</evidence>
<evidence type="ECO:0000256" key="4">
    <source>
        <dbReference type="ARBA" id="ARBA00022801"/>
    </source>
</evidence>
<dbReference type="Proteomes" id="UP000887575">
    <property type="component" value="Unassembled WGS sequence"/>
</dbReference>
<reference evidence="9" key="1">
    <citation type="submission" date="2024-02" db="UniProtKB">
        <authorList>
            <consortium name="WormBaseParasite"/>
        </authorList>
    </citation>
    <scope>IDENTIFICATION</scope>
</reference>
<dbReference type="SUPFAM" id="SSF53474">
    <property type="entry name" value="alpha/beta-Hydrolases"/>
    <property type="match status" value="3"/>
</dbReference>
<organism evidence="8 9">
    <name type="scientific">Mesorhabditis belari</name>
    <dbReference type="NCBI Taxonomy" id="2138241"/>
    <lineage>
        <taxon>Eukaryota</taxon>
        <taxon>Metazoa</taxon>
        <taxon>Ecdysozoa</taxon>
        <taxon>Nematoda</taxon>
        <taxon>Chromadorea</taxon>
        <taxon>Rhabditida</taxon>
        <taxon>Rhabditina</taxon>
        <taxon>Rhabditomorpha</taxon>
        <taxon>Rhabditoidea</taxon>
        <taxon>Rhabditidae</taxon>
        <taxon>Mesorhabditinae</taxon>
        <taxon>Mesorhabditis</taxon>
    </lineage>
</organism>
<dbReference type="InterPro" id="IPR029058">
    <property type="entry name" value="AB_hydrolase_fold"/>
</dbReference>
<dbReference type="Pfam" id="PF05577">
    <property type="entry name" value="Peptidase_S28"/>
    <property type="match status" value="2"/>
</dbReference>
<evidence type="ECO:0000256" key="5">
    <source>
        <dbReference type="ARBA" id="ARBA00023180"/>
    </source>
</evidence>
<dbReference type="AlphaFoldDB" id="A0AAF3ERV0"/>
<feature type="compositionally biased region" description="Low complexity" evidence="6">
    <location>
        <begin position="1094"/>
        <end position="1108"/>
    </location>
</feature>
<dbReference type="InterPro" id="IPR008758">
    <property type="entry name" value="Peptidase_S28"/>
</dbReference>
<dbReference type="FunFam" id="1.20.120.980:FF:000003">
    <property type="entry name" value="Serine protease 16"/>
    <property type="match status" value="1"/>
</dbReference>
<keyword evidence="5" id="KW-0325">Glycoprotein</keyword>
<evidence type="ECO:0000256" key="7">
    <source>
        <dbReference type="SAM" id="SignalP"/>
    </source>
</evidence>
<evidence type="ECO:0000256" key="2">
    <source>
        <dbReference type="ARBA" id="ARBA00022670"/>
    </source>
</evidence>
<comment type="similarity">
    <text evidence="1">Belongs to the peptidase S28 family.</text>
</comment>
<sequence length="1142" mass="126630">MGKTQLVAGLLLAMMALSTALEGRKTILGYRLGGARLPAPESNNMFKERVGSVGDAYFKQLTCHFTSLNTTWDQHYYYNYEFQPNYQKASNNVAFLMLGGEGPESSTWSRNKDLPYMKWAAANGAAVFDIEHRFYGKSQPFPTQSVENLKYLSSRQAIEDIAYFIKFINKQNGWTGTKWVVFGGSYSGALAAWFRQLHPELAAGAVGSSGPVQATVDFYQYLQVVENSLSYNGTDNAKGWSFGSADCLAAVKTAYAQVYTMMQSPDTRDQLSDTFGLWPPLNNLTLNYNDIQNFYQLIFGNFQDIIQYSNDRGGRDDPMSIGPICAMMTASDPWSGLISVVKYLNTDGQGNFGLSNNYTADIEMLKDESYNDLNLAAARSWIWQTCTEFGYYQSTDYTQGVFGGTSPLSVSINSCIDIYGPQFTADYISQAVKDTNAYYGGADGYWGTNVVLPNGDLDPWHALGRYQSDYYSQTTYLIEGSAHCGDMYTPGPGDSRYTVIHALIARHISNWVNGPPEVSEALLPSAVERKAQEVARIEKKFPSEHKPFTPTITQLGKKLPLDNGEKYYPVSRKVPMLRNRPRVLTPDFNLIDADLSGYSAFTFTQPLCHFNNRIPDTFQQRWWKNTKWAKAGGPNFLMIGGEGPANPAKWVLNEEITYLKQAAQYGATVYYMEHRCYGESHDLGNSTYKTDYVMLFCNSWQSLWDVKLFIETINYREGNTAPWFTFGGSYSGMLSLWARNKFPNLIAGAVGSSAPINIKLDFYEYLTVVDNSIRMYDNDCAELVKSGFDQMQQLSLSPGGIKNLSDIFTLNPAWDETSVLLEIDRQFFFSNIYGAFQGAVQYAGDNTGWYANNEGDIGGVCAIMRNNSDDPLGGVAAVNAYMWQYYAGPDDVFSTFNNYTEMIIALRDISAGADRTWTYQTCVEFGFFQSSDSGYNIFGSPTPVNMFLQMCYDIFGEQRDGNVIEGSDYSTKQIQSDINDHYNFFTATFNISNIVAPNGNVDPWHALGLLKATASGQTIISINATAHCADMYPERDTDPQGLKDARMTISSLLGQWISQLTTPSQNPSTDTPATVSGPTMGPQTGPTVTAATNPTGPTTMATLGTTTTKANDSTDKTEAPTTQAAFTALPSILLLIITALIR</sequence>
<dbReference type="GO" id="GO:0006508">
    <property type="term" value="P:proteolysis"/>
    <property type="evidence" value="ECO:0007669"/>
    <property type="project" value="UniProtKB-KW"/>
</dbReference>
<feature type="signal peptide" evidence="7">
    <location>
        <begin position="1"/>
        <end position="20"/>
    </location>
</feature>
<dbReference type="PANTHER" id="PTHR11010:SF117">
    <property type="entry name" value="SERINE PROTEASE 16"/>
    <property type="match status" value="1"/>
</dbReference>
<dbReference type="PANTHER" id="PTHR11010">
    <property type="entry name" value="PROTEASE S28 PRO-X CARBOXYPEPTIDASE-RELATED"/>
    <property type="match status" value="1"/>
</dbReference>
<accession>A0AAF3ERV0</accession>
<keyword evidence="3 7" id="KW-0732">Signal</keyword>
<feature type="compositionally biased region" description="Polar residues" evidence="6">
    <location>
        <begin position="1060"/>
        <end position="1093"/>
    </location>
</feature>
<evidence type="ECO:0000313" key="8">
    <source>
        <dbReference type="Proteomes" id="UP000887575"/>
    </source>
</evidence>
<name>A0AAF3ERV0_9BILA</name>
<keyword evidence="2" id="KW-0645">Protease</keyword>
<feature type="chain" id="PRO_5041908518" evidence="7">
    <location>
        <begin position="21"/>
        <end position="1142"/>
    </location>
</feature>
<keyword evidence="8" id="KW-1185">Reference proteome</keyword>
<dbReference type="InterPro" id="IPR042269">
    <property type="entry name" value="Ser_carbopepase_S28_SKS"/>
</dbReference>
<evidence type="ECO:0000256" key="1">
    <source>
        <dbReference type="ARBA" id="ARBA00011079"/>
    </source>
</evidence>
<dbReference type="GO" id="GO:0008239">
    <property type="term" value="F:dipeptidyl-peptidase activity"/>
    <property type="evidence" value="ECO:0007669"/>
    <property type="project" value="TreeGrafter"/>
</dbReference>
<proteinExistence type="inferred from homology"/>